<dbReference type="Pfam" id="PF00575">
    <property type="entry name" value="S1"/>
    <property type="match status" value="1"/>
</dbReference>
<dbReference type="GO" id="GO:0003729">
    <property type="term" value="F:mRNA binding"/>
    <property type="evidence" value="ECO:0007669"/>
    <property type="project" value="TreeGrafter"/>
</dbReference>
<dbReference type="SUPFAM" id="SSF50249">
    <property type="entry name" value="Nucleic acid-binding proteins"/>
    <property type="match status" value="1"/>
</dbReference>
<dbReference type="EMBL" id="CAEZUI010000090">
    <property type="protein sequence ID" value="CAB4599299.1"/>
    <property type="molecule type" value="Genomic_DNA"/>
</dbReference>
<feature type="domain" description="S1 motif" evidence="4">
    <location>
        <begin position="1"/>
        <end position="63"/>
    </location>
</feature>
<dbReference type="PANTHER" id="PTHR10724:SF7">
    <property type="entry name" value="SMALL RIBOSOMAL SUBUNIT PROTEIN BS1C"/>
    <property type="match status" value="1"/>
</dbReference>
<evidence type="ECO:0000313" key="5">
    <source>
        <dbReference type="EMBL" id="CAB4599299.1"/>
    </source>
</evidence>
<dbReference type="PRINTS" id="PR00681">
    <property type="entry name" value="RIBOSOMALS1"/>
</dbReference>
<evidence type="ECO:0000256" key="2">
    <source>
        <dbReference type="ARBA" id="ARBA00022980"/>
    </source>
</evidence>
<protein>
    <submittedName>
        <fullName evidence="5">Unannotated protein</fullName>
    </submittedName>
</protein>
<dbReference type="PANTHER" id="PTHR10724">
    <property type="entry name" value="30S RIBOSOMAL PROTEIN S1"/>
    <property type="match status" value="1"/>
</dbReference>
<dbReference type="InterPro" id="IPR003029">
    <property type="entry name" value="S1_domain"/>
</dbReference>
<dbReference type="GO" id="GO:0003735">
    <property type="term" value="F:structural constituent of ribosome"/>
    <property type="evidence" value="ECO:0007669"/>
    <property type="project" value="TreeGrafter"/>
</dbReference>
<sequence length="149" mass="16990">MTKLVPFGAFIRVHEGIEGLVHISELAERHVEIPEQVVAVDDELFVKIIDIDLERRRISLSLKQANEGQDVEVEAFDPTQYGMAARYDADGNFIYPEGFDPDSQEWKPGFEAQREEWERQYTEAQTRFLAHKKQKAEAQAAEAAVTPAE</sequence>
<dbReference type="GO" id="GO:0006412">
    <property type="term" value="P:translation"/>
    <property type="evidence" value="ECO:0007669"/>
    <property type="project" value="TreeGrafter"/>
</dbReference>
<reference evidence="5" key="1">
    <citation type="submission" date="2020-05" db="EMBL/GenBank/DDBJ databases">
        <authorList>
            <person name="Chiriac C."/>
            <person name="Salcher M."/>
            <person name="Ghai R."/>
            <person name="Kavagutti S V."/>
        </authorList>
    </citation>
    <scope>NUCLEOTIDE SEQUENCE</scope>
</reference>
<dbReference type="InterPro" id="IPR035104">
    <property type="entry name" value="Ribosomal_protein_S1-like"/>
</dbReference>
<dbReference type="InterPro" id="IPR012340">
    <property type="entry name" value="NA-bd_OB-fold"/>
</dbReference>
<accession>A0A6J6GHE1</accession>
<dbReference type="InterPro" id="IPR050437">
    <property type="entry name" value="Ribos_protein_bS1-like"/>
</dbReference>
<organism evidence="5">
    <name type="scientific">freshwater metagenome</name>
    <dbReference type="NCBI Taxonomy" id="449393"/>
    <lineage>
        <taxon>unclassified sequences</taxon>
        <taxon>metagenomes</taxon>
        <taxon>ecological metagenomes</taxon>
    </lineage>
</organism>
<keyword evidence="2" id="KW-0689">Ribosomal protein</keyword>
<gene>
    <name evidence="5" type="ORF">UFOPK1807_00727</name>
</gene>
<dbReference type="PROSITE" id="PS50126">
    <property type="entry name" value="S1"/>
    <property type="match status" value="1"/>
</dbReference>
<evidence type="ECO:0000259" key="4">
    <source>
        <dbReference type="PROSITE" id="PS50126"/>
    </source>
</evidence>
<proteinExistence type="inferred from homology"/>
<dbReference type="AlphaFoldDB" id="A0A6J6GHE1"/>
<dbReference type="GO" id="GO:0005840">
    <property type="term" value="C:ribosome"/>
    <property type="evidence" value="ECO:0007669"/>
    <property type="project" value="UniProtKB-KW"/>
</dbReference>
<keyword evidence="3" id="KW-0687">Ribonucleoprotein</keyword>
<dbReference type="SMART" id="SM00316">
    <property type="entry name" value="S1"/>
    <property type="match status" value="1"/>
</dbReference>
<dbReference type="GO" id="GO:1990904">
    <property type="term" value="C:ribonucleoprotein complex"/>
    <property type="evidence" value="ECO:0007669"/>
    <property type="project" value="UniProtKB-KW"/>
</dbReference>
<evidence type="ECO:0000256" key="3">
    <source>
        <dbReference type="ARBA" id="ARBA00023274"/>
    </source>
</evidence>
<evidence type="ECO:0000256" key="1">
    <source>
        <dbReference type="ARBA" id="ARBA00006767"/>
    </source>
</evidence>
<comment type="similarity">
    <text evidence="1">Belongs to the bacterial ribosomal protein bS1 family.</text>
</comment>
<dbReference type="Gene3D" id="2.40.50.140">
    <property type="entry name" value="Nucleic acid-binding proteins"/>
    <property type="match status" value="1"/>
</dbReference>
<name>A0A6J6GHE1_9ZZZZ</name>